<comment type="catalytic activity">
    <reaction evidence="6">
        <text>O-phospho-L-seryl-[protein] + H2O = L-seryl-[protein] + phosphate</text>
        <dbReference type="Rhea" id="RHEA:20629"/>
        <dbReference type="Rhea" id="RHEA-COMP:9863"/>
        <dbReference type="Rhea" id="RHEA-COMP:11604"/>
        <dbReference type="ChEBI" id="CHEBI:15377"/>
        <dbReference type="ChEBI" id="CHEBI:29999"/>
        <dbReference type="ChEBI" id="CHEBI:43474"/>
        <dbReference type="ChEBI" id="CHEBI:83421"/>
        <dbReference type="EC" id="3.1.3.16"/>
    </reaction>
</comment>
<proteinExistence type="inferred from homology"/>
<feature type="domain" description="Serine/threonine specific protein phosphatases" evidence="9">
    <location>
        <begin position="136"/>
        <end position="141"/>
    </location>
</feature>
<dbReference type="PRINTS" id="PR00114">
    <property type="entry name" value="STPHPHTASE"/>
</dbReference>
<evidence type="ECO:0000256" key="8">
    <source>
        <dbReference type="RuleBase" id="RU004273"/>
    </source>
</evidence>
<dbReference type="GO" id="GO:0005737">
    <property type="term" value="C:cytoplasm"/>
    <property type="evidence" value="ECO:0007669"/>
    <property type="project" value="TreeGrafter"/>
</dbReference>
<dbReference type="PANTHER" id="PTHR11668:SF300">
    <property type="entry name" value="SERINE_THREONINE-PROTEIN PHOSPHATASE"/>
    <property type="match status" value="1"/>
</dbReference>
<name>A0A8R1TJW1_ONCVO</name>
<reference evidence="11" key="1">
    <citation type="submission" date="2013-10" db="EMBL/GenBank/DDBJ databases">
        <title>Genome sequencing of Onchocerca volvulus.</title>
        <authorList>
            <person name="Cotton J."/>
            <person name="Tsai J."/>
            <person name="Stanley E."/>
            <person name="Tracey A."/>
            <person name="Holroyd N."/>
            <person name="Lustigman S."/>
            <person name="Berriman M."/>
        </authorList>
    </citation>
    <scope>NUCLEOTIDE SEQUENCE</scope>
</reference>
<evidence type="ECO:0000256" key="2">
    <source>
        <dbReference type="ARBA" id="ARBA00022723"/>
    </source>
</evidence>
<evidence type="ECO:0000256" key="3">
    <source>
        <dbReference type="ARBA" id="ARBA00022801"/>
    </source>
</evidence>
<dbReference type="OMA" id="FFICHKT"/>
<dbReference type="EMBL" id="CMVM020000345">
    <property type="status" value="NOT_ANNOTATED_CDS"/>
    <property type="molecule type" value="Genomic_DNA"/>
</dbReference>
<evidence type="ECO:0000256" key="1">
    <source>
        <dbReference type="ARBA" id="ARBA00001936"/>
    </source>
</evidence>
<dbReference type="InterPro" id="IPR029052">
    <property type="entry name" value="Metallo-depent_PP-like"/>
</dbReference>
<keyword evidence="11" id="KW-1185">Reference proteome</keyword>
<dbReference type="GO" id="GO:0005634">
    <property type="term" value="C:nucleus"/>
    <property type="evidence" value="ECO:0007669"/>
    <property type="project" value="TreeGrafter"/>
</dbReference>
<dbReference type="PROSITE" id="PS00125">
    <property type="entry name" value="SER_THR_PHOSPHATASE"/>
    <property type="match status" value="1"/>
</dbReference>
<organism evidence="10 11">
    <name type="scientific">Onchocerca volvulus</name>
    <dbReference type="NCBI Taxonomy" id="6282"/>
    <lineage>
        <taxon>Eukaryota</taxon>
        <taxon>Metazoa</taxon>
        <taxon>Ecdysozoa</taxon>
        <taxon>Nematoda</taxon>
        <taxon>Chromadorea</taxon>
        <taxon>Rhabditida</taxon>
        <taxon>Spirurina</taxon>
        <taxon>Spiruromorpha</taxon>
        <taxon>Filarioidea</taxon>
        <taxon>Onchocercidae</taxon>
        <taxon>Onchocerca</taxon>
    </lineage>
</organism>
<dbReference type="GO" id="GO:0004722">
    <property type="term" value="F:protein serine/threonine phosphatase activity"/>
    <property type="evidence" value="ECO:0007669"/>
    <property type="project" value="UniProtKB-EC"/>
</dbReference>
<evidence type="ECO:0000256" key="4">
    <source>
        <dbReference type="ARBA" id="ARBA00022912"/>
    </source>
</evidence>
<dbReference type="SMART" id="SM00156">
    <property type="entry name" value="PP2Ac"/>
    <property type="match status" value="1"/>
</dbReference>
<dbReference type="InterPro" id="IPR004843">
    <property type="entry name" value="Calcineurin-like_PHP"/>
</dbReference>
<dbReference type="InterPro" id="IPR050341">
    <property type="entry name" value="PP1_catalytic_subunit"/>
</dbReference>
<comment type="similarity">
    <text evidence="8">Belongs to the PPP phosphatase family.</text>
</comment>
<evidence type="ECO:0000256" key="7">
    <source>
        <dbReference type="ARBA" id="ARBA00048336"/>
    </source>
</evidence>
<evidence type="ECO:0000256" key="5">
    <source>
        <dbReference type="ARBA" id="ARBA00023211"/>
    </source>
</evidence>
<dbReference type="EnsemblMetazoa" id="OVOC10859.1">
    <property type="protein sequence ID" value="OVOC10859.1"/>
    <property type="gene ID" value="WBGene00247668"/>
</dbReference>
<evidence type="ECO:0000313" key="11">
    <source>
        <dbReference type="Proteomes" id="UP000024404"/>
    </source>
</evidence>
<accession>A0A8R1TJW1</accession>
<dbReference type="EC" id="3.1.3.16" evidence="8"/>
<reference evidence="10" key="2">
    <citation type="submission" date="2022-06" db="UniProtKB">
        <authorList>
            <consortium name="EnsemblMetazoa"/>
        </authorList>
    </citation>
    <scope>IDENTIFICATION</scope>
</reference>
<keyword evidence="4" id="KW-0904">Protein phosphatase</keyword>
<dbReference type="AlphaFoldDB" id="A0A8R1TJW1"/>
<sequence>MPRNSIIQHTLPCPPLQQEEIDQLIHGMLNTSGVPEHHLSELITLEKLFFICHKTVDLLRECGTLEYIHDPNGVAIFGDLHGSLYDLFRGIKDAGWPTERTLIFLGDYIDRGKYSLITLLFLFLLKLRYPKRIYMLRGNHETMSQCYANEEDERGLIRNIEYCYPNADKNLILFNINFVFDHLPLAAILSEAKRAIAATIPDQVLLCHGGISQFARSRNDIAQIPRPLTWIAPETNVFHISIMTDILWSDPSKEITSKYSPSGRGASYFFNRRALKEKLRELNCRALIRGHEANTSGFVRVFNGLCYTVHSSPAAGDEYYVAAILLLDFNDSTKLLEGRAVYHATKGNLEHLRGDLVTNFEEVRHLYPLEPADPNASQCWSCMRFMEGVSEAIFKWQRCLSHFDYFMIMQEYRTGEHYLPFEEGFFDEMDSVISEENLHKLYRAAALRYPIFLNLLISENCTTLTSLNIIRGFLKDLIEINETEQPEEAPEYDFKFVLPPSDERWPFLEIHD</sequence>
<evidence type="ECO:0000259" key="9">
    <source>
        <dbReference type="PROSITE" id="PS00125"/>
    </source>
</evidence>
<dbReference type="Pfam" id="PF00149">
    <property type="entry name" value="Metallophos"/>
    <property type="match status" value="1"/>
</dbReference>
<evidence type="ECO:0000313" key="10">
    <source>
        <dbReference type="EnsemblMetazoa" id="OVOC10859.1"/>
    </source>
</evidence>
<dbReference type="GO" id="GO:0046872">
    <property type="term" value="F:metal ion binding"/>
    <property type="evidence" value="ECO:0007669"/>
    <property type="project" value="UniProtKB-KW"/>
</dbReference>
<dbReference type="CDD" id="cd00144">
    <property type="entry name" value="MPP_PPP_family"/>
    <property type="match status" value="1"/>
</dbReference>
<dbReference type="InterPro" id="IPR006186">
    <property type="entry name" value="Ser/Thr-sp_prot-phosphatase"/>
</dbReference>
<comment type="cofactor">
    <cofactor evidence="1">
        <name>Mn(2+)</name>
        <dbReference type="ChEBI" id="CHEBI:29035"/>
    </cofactor>
</comment>
<keyword evidence="2" id="KW-0479">Metal-binding</keyword>
<protein>
    <recommendedName>
        <fullName evidence="8">Serine/threonine-protein phosphatase</fullName>
        <ecNumber evidence="8">3.1.3.16</ecNumber>
    </recommendedName>
</protein>
<keyword evidence="3 8" id="KW-0378">Hydrolase</keyword>
<keyword evidence="5" id="KW-0464">Manganese</keyword>
<dbReference type="PANTHER" id="PTHR11668">
    <property type="entry name" value="SERINE/THREONINE PROTEIN PHOSPHATASE"/>
    <property type="match status" value="1"/>
</dbReference>
<evidence type="ECO:0000256" key="6">
    <source>
        <dbReference type="ARBA" id="ARBA00047761"/>
    </source>
</evidence>
<dbReference type="SUPFAM" id="SSF56300">
    <property type="entry name" value="Metallo-dependent phosphatases"/>
    <property type="match status" value="1"/>
</dbReference>
<dbReference type="Gene3D" id="3.60.21.10">
    <property type="match status" value="1"/>
</dbReference>
<dbReference type="Proteomes" id="UP000024404">
    <property type="component" value="Unassembled WGS sequence"/>
</dbReference>
<comment type="catalytic activity">
    <reaction evidence="7 8">
        <text>O-phospho-L-threonyl-[protein] + H2O = L-threonyl-[protein] + phosphate</text>
        <dbReference type="Rhea" id="RHEA:47004"/>
        <dbReference type="Rhea" id="RHEA-COMP:11060"/>
        <dbReference type="Rhea" id="RHEA-COMP:11605"/>
        <dbReference type="ChEBI" id="CHEBI:15377"/>
        <dbReference type="ChEBI" id="CHEBI:30013"/>
        <dbReference type="ChEBI" id="CHEBI:43474"/>
        <dbReference type="ChEBI" id="CHEBI:61977"/>
        <dbReference type="EC" id="3.1.3.16"/>
    </reaction>
</comment>